<dbReference type="SUPFAM" id="SSF55729">
    <property type="entry name" value="Acyl-CoA N-acyltransferases (Nat)"/>
    <property type="match status" value="1"/>
</dbReference>
<dbReference type="GO" id="GO:0043758">
    <property type="term" value="F:acetate-CoA ligase (ADP-forming) activity"/>
    <property type="evidence" value="ECO:0007669"/>
    <property type="project" value="InterPro"/>
</dbReference>
<dbReference type="FunFam" id="3.30.1490.20:FF:000020">
    <property type="entry name" value="Protein lysine acetyltransferase"/>
    <property type="match status" value="1"/>
</dbReference>
<evidence type="ECO:0000256" key="1">
    <source>
        <dbReference type="ARBA" id="ARBA00022598"/>
    </source>
</evidence>
<dbReference type="InterPro" id="IPR043938">
    <property type="entry name" value="Ligase_CoA_dom"/>
</dbReference>
<dbReference type="SMART" id="SM00881">
    <property type="entry name" value="CoA_binding"/>
    <property type="match status" value="1"/>
</dbReference>
<dbReference type="PROSITE" id="PS51186">
    <property type="entry name" value="GNAT"/>
    <property type="match status" value="1"/>
</dbReference>
<dbReference type="InterPro" id="IPR051538">
    <property type="entry name" value="Acyl-CoA_Synth/Transferase"/>
</dbReference>
<evidence type="ECO:0000256" key="2">
    <source>
        <dbReference type="ARBA" id="ARBA00022741"/>
    </source>
</evidence>
<dbReference type="GO" id="GO:0016747">
    <property type="term" value="F:acyltransferase activity, transferring groups other than amino-acyl groups"/>
    <property type="evidence" value="ECO:0007669"/>
    <property type="project" value="InterPro"/>
</dbReference>
<comment type="similarity">
    <text evidence="4">In the N-terminal section; belongs to the acetate CoA ligase alpha subunit family.</text>
</comment>
<dbReference type="Pfam" id="PF13380">
    <property type="entry name" value="CoA_binding_2"/>
    <property type="match status" value="1"/>
</dbReference>
<gene>
    <name evidence="6" type="ORF">HNQ81_001760</name>
</gene>
<sequence>MSVRNLNHIFAPGSVALIGANDKPGTVGGVLAGNLFGAGFAGEIYPVNPKYDTVAGLATYPDIAALPRTPDLAVIATPPDTVPGLVDDLGRRGCTAAVVITAGFGEGGSAVGRARTQAMLVAARPHLLRIVGPNCLGVMVPGVGLNASFAHVPPLAGNLAFVAQSGAVLAAVLDWATSRRIGFSHCVSLGDMVDVDFGDMLDYLAADVSTRAILLYIEAITHPRKFMSAARAAARIKPVIVVKAGRYAEGARAAASHTGALAGSDAVYDAAFARAGMLRVKDMQALFDAVQTLAMVRQVPGDRLAILTNGGGLGVMATDTLIERGGRLADLAPATIDRLDAVLPPTWSHGNPVDIIGDAPGSRYAAALEALVNDSNNDAVLVINCPTAVASAAAAAKAVIATLKDRMALYNRKAVLTCWMGDGSALEARRLLTESRLPTYETPTQAVRGFMQMVRYRASQTLLMETPPTIPEAFTPDLDAARQIVAGALAADRNWLTEVEAKAVLAAYAVPVVPSHVCASPEEAAAAATRIGGAVALKILSPDIVHKSEVSGVSLNLETPEVVRANAAAMLQRVHGLRPEARVDGFTVQPMIHRPHAHELIVGMVDDSHFGPVLLFGHGGVAVEVIGDKALALPPLNMHLAREMMSRTRVHGLLQGYRAVPAADLDAIALTLVKVSQLVCDLAGIAELDINPLIADEHGVLALDARIRVTRAEGPAYERLAILPYPRELEERLVLPDGRELLIRPVRPEDEPGFQQIFASLSPEEIRLRFLHMMNVLPHDLAARLTQIDYDREMALVVEGRDQGGGAELYGGVRISADPDREQAEFAILLRHDKTGLGLGPMLLRRIIDYARGRGIGEIYGEVLADNQAMLKLCRVFGFSIKAEREDPGVMYVSLAL</sequence>
<dbReference type="Gene3D" id="3.40.630.30">
    <property type="match status" value="1"/>
</dbReference>
<dbReference type="GO" id="GO:0005524">
    <property type="term" value="F:ATP binding"/>
    <property type="evidence" value="ECO:0007669"/>
    <property type="project" value="UniProtKB-KW"/>
</dbReference>
<dbReference type="Pfam" id="PF13607">
    <property type="entry name" value="Succ_CoA_lig"/>
    <property type="match status" value="1"/>
</dbReference>
<comment type="caution">
    <text evidence="6">The sequence shown here is derived from an EMBL/GenBank/DDBJ whole genome shotgun (WGS) entry which is preliminary data.</text>
</comment>
<proteinExistence type="inferred from homology"/>
<dbReference type="Gene3D" id="3.40.50.261">
    <property type="entry name" value="Succinyl-CoA synthetase domains"/>
    <property type="match status" value="2"/>
</dbReference>
<dbReference type="Gene3D" id="3.30.1490.20">
    <property type="entry name" value="ATP-grasp fold, A domain"/>
    <property type="match status" value="1"/>
</dbReference>
<feature type="domain" description="N-acetyltransferase" evidence="5">
    <location>
        <begin position="741"/>
        <end position="896"/>
    </location>
</feature>
<dbReference type="PANTHER" id="PTHR43334:SF1">
    <property type="entry name" value="3-HYDROXYPROPIONATE--COA LIGASE [ADP-FORMING]"/>
    <property type="match status" value="1"/>
</dbReference>
<dbReference type="Gene3D" id="3.30.470.20">
    <property type="entry name" value="ATP-grasp fold, B domain"/>
    <property type="match status" value="1"/>
</dbReference>
<protein>
    <submittedName>
        <fullName evidence="6">Acetyltransferase</fullName>
    </submittedName>
</protein>
<keyword evidence="2" id="KW-0547">Nucleotide-binding</keyword>
<dbReference type="InterPro" id="IPR032875">
    <property type="entry name" value="Succ_CoA_lig_flav_dom"/>
</dbReference>
<dbReference type="SUPFAM" id="SSF56059">
    <property type="entry name" value="Glutathione synthetase ATP-binding domain-like"/>
    <property type="match status" value="1"/>
</dbReference>
<dbReference type="InterPro" id="IPR013815">
    <property type="entry name" value="ATP_grasp_subdomain_1"/>
</dbReference>
<dbReference type="Gene3D" id="3.40.50.720">
    <property type="entry name" value="NAD(P)-binding Rossmann-like Domain"/>
    <property type="match status" value="1"/>
</dbReference>
<dbReference type="Pfam" id="PF13549">
    <property type="entry name" value="ATP-grasp_5"/>
    <property type="match status" value="1"/>
</dbReference>
<name>A0A840V2S1_9BACT</name>
<dbReference type="EMBL" id="JACHEO010000008">
    <property type="protein sequence ID" value="MBB5348029.1"/>
    <property type="molecule type" value="Genomic_DNA"/>
</dbReference>
<evidence type="ECO:0000256" key="4">
    <source>
        <dbReference type="ARBA" id="ARBA00060888"/>
    </source>
</evidence>
<dbReference type="Pfam" id="PF19045">
    <property type="entry name" value="Ligase_CoA_2"/>
    <property type="match status" value="1"/>
</dbReference>
<keyword evidence="7" id="KW-1185">Reference proteome</keyword>
<dbReference type="RefSeq" id="WP_183350369.1">
    <property type="nucleotide sequence ID" value="NZ_JACHEO010000008.1"/>
</dbReference>
<dbReference type="Proteomes" id="UP000539642">
    <property type="component" value="Unassembled WGS sequence"/>
</dbReference>
<dbReference type="AlphaFoldDB" id="A0A840V2S1"/>
<dbReference type="InterPro" id="IPR036291">
    <property type="entry name" value="NAD(P)-bd_dom_sf"/>
</dbReference>
<dbReference type="InterPro" id="IPR016102">
    <property type="entry name" value="Succinyl-CoA_synth-like"/>
</dbReference>
<accession>A0A840V2S1</accession>
<dbReference type="SUPFAM" id="SSF51735">
    <property type="entry name" value="NAD(P)-binding Rossmann-fold domains"/>
    <property type="match status" value="1"/>
</dbReference>
<organism evidence="6 7">
    <name type="scientific">Desulfoprunum benzoelyticum</name>
    <dbReference type="NCBI Taxonomy" id="1506996"/>
    <lineage>
        <taxon>Bacteria</taxon>
        <taxon>Pseudomonadati</taxon>
        <taxon>Thermodesulfobacteriota</taxon>
        <taxon>Desulfobulbia</taxon>
        <taxon>Desulfobulbales</taxon>
        <taxon>Desulfobulbaceae</taxon>
        <taxon>Desulfoprunum</taxon>
    </lineage>
</organism>
<keyword evidence="6" id="KW-0808">Transferase</keyword>
<evidence type="ECO:0000259" key="5">
    <source>
        <dbReference type="PROSITE" id="PS51186"/>
    </source>
</evidence>
<keyword evidence="1" id="KW-0436">Ligase</keyword>
<dbReference type="PANTHER" id="PTHR43334">
    <property type="entry name" value="ACETATE--COA LIGASE [ADP-FORMING]"/>
    <property type="match status" value="1"/>
</dbReference>
<keyword evidence="3" id="KW-0067">ATP-binding</keyword>
<dbReference type="InterPro" id="IPR016181">
    <property type="entry name" value="Acyl_CoA_acyltransferase"/>
</dbReference>
<evidence type="ECO:0000313" key="6">
    <source>
        <dbReference type="EMBL" id="MBB5348029.1"/>
    </source>
</evidence>
<evidence type="ECO:0000256" key="3">
    <source>
        <dbReference type="ARBA" id="ARBA00022840"/>
    </source>
</evidence>
<dbReference type="Pfam" id="PF13302">
    <property type="entry name" value="Acetyltransf_3"/>
    <property type="match status" value="1"/>
</dbReference>
<dbReference type="InterPro" id="IPR003781">
    <property type="entry name" value="CoA-bd"/>
</dbReference>
<evidence type="ECO:0000313" key="7">
    <source>
        <dbReference type="Proteomes" id="UP000539642"/>
    </source>
</evidence>
<reference evidence="6 7" key="1">
    <citation type="submission" date="2020-08" db="EMBL/GenBank/DDBJ databases">
        <title>Genomic Encyclopedia of Type Strains, Phase IV (KMG-IV): sequencing the most valuable type-strain genomes for metagenomic binning, comparative biology and taxonomic classification.</title>
        <authorList>
            <person name="Goeker M."/>
        </authorList>
    </citation>
    <scope>NUCLEOTIDE SEQUENCE [LARGE SCALE GENOMIC DNA]</scope>
    <source>
        <strain evidence="6 7">DSM 28570</strain>
    </source>
</reference>
<dbReference type="InterPro" id="IPR000182">
    <property type="entry name" value="GNAT_dom"/>
</dbReference>
<dbReference type="SUPFAM" id="SSF52210">
    <property type="entry name" value="Succinyl-CoA synthetase domains"/>
    <property type="match status" value="2"/>
</dbReference>